<organism evidence="2 3">
    <name type="scientific">Thermogemmatispora tikiterensis</name>
    <dbReference type="NCBI Taxonomy" id="1825093"/>
    <lineage>
        <taxon>Bacteria</taxon>
        <taxon>Bacillati</taxon>
        <taxon>Chloroflexota</taxon>
        <taxon>Ktedonobacteria</taxon>
        <taxon>Thermogemmatisporales</taxon>
        <taxon>Thermogemmatisporaceae</taxon>
        <taxon>Thermogemmatispora</taxon>
    </lineage>
</organism>
<dbReference type="Proteomes" id="UP000248706">
    <property type="component" value="Unassembled WGS sequence"/>
</dbReference>
<evidence type="ECO:0000313" key="3">
    <source>
        <dbReference type="Proteomes" id="UP000248706"/>
    </source>
</evidence>
<accession>A0A328VF95</accession>
<dbReference type="Pfam" id="PF20226">
    <property type="entry name" value="DUF6585"/>
    <property type="match status" value="1"/>
</dbReference>
<dbReference type="AlphaFoldDB" id="A0A328VF95"/>
<keyword evidence="3" id="KW-1185">Reference proteome</keyword>
<dbReference type="RefSeq" id="WP_112425503.1">
    <property type="nucleotide sequence ID" value="NZ_MCIF01000002.1"/>
</dbReference>
<dbReference type="OrthoDB" id="148605at2"/>
<protein>
    <submittedName>
        <fullName evidence="2">Uncharacterized protein</fullName>
    </submittedName>
</protein>
<keyword evidence="1" id="KW-1133">Transmembrane helix</keyword>
<evidence type="ECO:0000256" key="1">
    <source>
        <dbReference type="SAM" id="Phobius"/>
    </source>
</evidence>
<comment type="caution">
    <text evidence="2">The sequence shown here is derived from an EMBL/GenBank/DDBJ whole genome shotgun (WGS) entry which is preliminary data.</text>
</comment>
<name>A0A328VF95_9CHLR</name>
<keyword evidence="1" id="KW-0812">Transmembrane</keyword>
<proteinExistence type="predicted"/>
<feature type="transmembrane region" description="Helical" evidence="1">
    <location>
        <begin position="73"/>
        <end position="106"/>
    </location>
</feature>
<dbReference type="InterPro" id="IPR046492">
    <property type="entry name" value="DUF6585"/>
</dbReference>
<gene>
    <name evidence="2" type="ORF">A4R35_00470</name>
</gene>
<feature type="transmembrane region" description="Helical" evidence="1">
    <location>
        <begin position="33"/>
        <end position="61"/>
    </location>
</feature>
<evidence type="ECO:0000313" key="2">
    <source>
        <dbReference type="EMBL" id="RAQ93984.1"/>
    </source>
</evidence>
<sequence>MSQDASALVTRYQLGPILREYRTRSFPQLVGRAWFGTLSCLMLGGLSLGGMFAIVLLGVFLVTGAWERVREEWLGWLYFALILGGSALLGIAFLLLPLLILMALIIKGRIHSWRIYVCTEGLLVKKGRVNAFRWEQIDALWQKPAEHDLLRHGILVLWQRPDTCDVHIRGAGGRQVVLEPHLWSHFGELFAFLDRQISARLLPRALNALNAGETLDFGDLQVNQNGVSLLRPELGGKASATVPWSDIGDLKIKIRRGGLGLPTFVDDPLAPRPTDHYCVVVEKRDQTRMRWDVPTVTNVSVLLAIKEIQLGKPPDQAAP</sequence>
<dbReference type="EMBL" id="MCIF01000002">
    <property type="protein sequence ID" value="RAQ93984.1"/>
    <property type="molecule type" value="Genomic_DNA"/>
</dbReference>
<reference evidence="2 3" key="1">
    <citation type="submission" date="2016-08" db="EMBL/GenBank/DDBJ databases">
        <title>Analysis of Carbohydrate Active Enzymes in Thermogemmatispora T81 Reveals Carbohydrate Degradation Ability.</title>
        <authorList>
            <person name="Tomazini A."/>
            <person name="Lal S."/>
            <person name="Stott M."/>
            <person name="Henrissat B."/>
            <person name="Polikarpov I."/>
            <person name="Sparling R."/>
            <person name="Levin D.B."/>
        </authorList>
    </citation>
    <scope>NUCLEOTIDE SEQUENCE [LARGE SCALE GENOMIC DNA]</scope>
    <source>
        <strain evidence="2 3">T81</strain>
    </source>
</reference>
<keyword evidence="1" id="KW-0472">Membrane</keyword>